<dbReference type="Gene3D" id="3.50.50.60">
    <property type="entry name" value="FAD/NAD(P)-binding domain"/>
    <property type="match status" value="1"/>
</dbReference>
<feature type="domain" description="FAD dependent oxidoreductase" evidence="1">
    <location>
        <begin position="42"/>
        <end position="421"/>
    </location>
</feature>
<dbReference type="EMBL" id="NRDI02000027">
    <property type="protein sequence ID" value="KAI1508234.1"/>
    <property type="molecule type" value="Genomic_DNA"/>
</dbReference>
<dbReference type="Proteomes" id="UP000245464">
    <property type="component" value="Chromosome 5"/>
</dbReference>
<organism evidence="2 4">
    <name type="scientific">Pyrenophora tritici-repentis</name>
    <dbReference type="NCBI Taxonomy" id="45151"/>
    <lineage>
        <taxon>Eukaryota</taxon>
        <taxon>Fungi</taxon>
        <taxon>Dikarya</taxon>
        <taxon>Ascomycota</taxon>
        <taxon>Pezizomycotina</taxon>
        <taxon>Dothideomycetes</taxon>
        <taxon>Pleosporomycetidae</taxon>
        <taxon>Pleosporales</taxon>
        <taxon>Pleosporineae</taxon>
        <taxon>Pleosporaceae</taxon>
        <taxon>Pyrenophora</taxon>
    </lineage>
</organism>
<dbReference type="Proteomes" id="UP000249757">
    <property type="component" value="Unassembled WGS sequence"/>
</dbReference>
<sequence>MSTPSHGAKPFPVPNATPSYWRKEVGSIDNHRSTETLPATSDVVIIGAGYAGASIAHHLIEESGKCGGAVPSIVILEARETCSGATGRNGGHLKPDPISRAANVLKTHGKAVAEHVASFEARQVIEVRELVERDHVDCDFEETRVTDVCLYKNGRDKIKADLDSLVAADISTVREIKFSIDIEAEERSGVRGALSCHTYHAARLWPYRLVVHLLKKAISNGVNLQTYTPVTRVSRESISSADGYWIVDTPRGSITAKTVVYATNGYTSALVPEMKDKIVPVRGIVAHLVGANAPKMTDSYMMRLSDYEYDYMIPRPDGSIILGGAKRDFYKNLHEWFDVSDDSQLIKDTRRYFDGYMQRHFYGWEDSGARTEEIWTGIMGYSNDGFPYVGPVCDRPGQYLCAGFTGHGMPQIFLSAKAIASMIVKRDAEDVDLPLPYRTSPERWYEPKEHAALKAWQTYTEGETARAKL</sequence>
<dbReference type="PANTHER" id="PTHR13847">
    <property type="entry name" value="SARCOSINE DEHYDROGENASE-RELATED"/>
    <property type="match status" value="1"/>
</dbReference>
<proteinExistence type="predicted"/>
<keyword evidence="5" id="KW-1185">Reference proteome</keyword>
<comment type="caution">
    <text evidence="2">The sequence shown here is derived from an EMBL/GenBank/DDBJ whole genome shotgun (WGS) entry which is preliminary data.</text>
</comment>
<dbReference type="OMA" id="WNRNLML"/>
<accession>A0A2W1FSB4</accession>
<evidence type="ECO:0000259" key="1">
    <source>
        <dbReference type="Pfam" id="PF01266"/>
    </source>
</evidence>
<dbReference type="AlphaFoldDB" id="A0A2W1FSB4"/>
<reference evidence="5" key="4">
    <citation type="journal article" date="2022" name="Microb. Genom.">
        <title>A global pangenome for the wheat fungal pathogen Pyrenophora tritici-repentis and prediction of effector protein structural homology.</title>
        <authorList>
            <person name="Moolhuijzen P.M."/>
            <person name="See P.T."/>
            <person name="Shi G."/>
            <person name="Powell H.R."/>
            <person name="Cockram J."/>
            <person name="Jorgensen L.N."/>
            <person name="Benslimane H."/>
            <person name="Strelkov S.E."/>
            <person name="Turner J."/>
            <person name="Liu Z."/>
            <person name="Moffat C.S."/>
        </authorList>
    </citation>
    <scope>NUCLEOTIDE SEQUENCE [LARGE SCALE GENOMIC DNA]</scope>
</reference>
<dbReference type="Gene3D" id="3.30.9.10">
    <property type="entry name" value="D-Amino Acid Oxidase, subunit A, domain 2"/>
    <property type="match status" value="1"/>
</dbReference>
<reference evidence="2" key="1">
    <citation type="journal article" date="2018" name="BMC Genomics">
        <title>Comparative genomics of the wheat fungal pathogen Pyrenophora tritici-repentis reveals chromosomal variations and genome plasticity.</title>
        <authorList>
            <person name="Moolhuijzen P."/>
            <person name="See P.T."/>
            <person name="Hane J.K."/>
            <person name="Shi G."/>
            <person name="Liu Z."/>
            <person name="Oliver R.P."/>
            <person name="Moffat C.S."/>
        </authorList>
    </citation>
    <scope>NUCLEOTIDE SEQUENCE [LARGE SCALE GENOMIC DNA]</scope>
    <source>
        <strain evidence="2">M4</strain>
    </source>
</reference>
<evidence type="ECO:0000313" key="2">
    <source>
        <dbReference type="EMBL" id="KAF7570422.1"/>
    </source>
</evidence>
<protein>
    <submittedName>
        <fullName evidence="2">FAD dependent oxidoreductase</fullName>
    </submittedName>
</protein>
<dbReference type="EMBL" id="NQIK02000005">
    <property type="protein sequence ID" value="KAF7570422.1"/>
    <property type="molecule type" value="Genomic_DNA"/>
</dbReference>
<dbReference type="GO" id="GO:0005737">
    <property type="term" value="C:cytoplasm"/>
    <property type="evidence" value="ECO:0007669"/>
    <property type="project" value="TreeGrafter"/>
</dbReference>
<dbReference type="OrthoDB" id="429143at2759"/>
<evidence type="ECO:0000313" key="3">
    <source>
        <dbReference type="EMBL" id="KAI1508234.1"/>
    </source>
</evidence>
<dbReference type="Pfam" id="PF01266">
    <property type="entry name" value="DAO"/>
    <property type="match status" value="1"/>
</dbReference>
<gene>
    <name evidence="3" type="ORF">Ptr86124_012722</name>
    <name evidence="2" type="ORF">PtrM4_104240</name>
</gene>
<reference evidence="3" key="3">
    <citation type="journal article" date="2022" name="bioRxiv">
        <title>A global pangenome for the wheat fungal pathogen Pyrenophora tritici-repentis and prediction of effector protein structural homology.</title>
        <authorList>
            <person name="Moolhuijzen P."/>
            <person name="See P.T."/>
            <person name="Shi G."/>
            <person name="Powell H.R."/>
            <person name="Cockram J."/>
            <person name="Jorgensen L.N."/>
            <person name="Benslimane H."/>
            <person name="Strelkov S.E."/>
            <person name="Turner J."/>
            <person name="Liu Z."/>
            <person name="Moffat C.S."/>
        </authorList>
    </citation>
    <scope>NUCLEOTIDE SEQUENCE</scope>
    <source>
        <strain evidence="3">86-124</strain>
    </source>
</reference>
<dbReference type="InterPro" id="IPR036188">
    <property type="entry name" value="FAD/NAD-bd_sf"/>
</dbReference>
<name>A0A2W1FSB4_9PLEO</name>
<dbReference type="InterPro" id="IPR006076">
    <property type="entry name" value="FAD-dep_OxRdtase"/>
</dbReference>
<reference evidence="3" key="2">
    <citation type="submission" date="2021-05" db="EMBL/GenBank/DDBJ databases">
        <authorList>
            <person name="Moolhuijzen P.M."/>
            <person name="Moffat C.S."/>
        </authorList>
    </citation>
    <scope>NUCLEOTIDE SEQUENCE</scope>
    <source>
        <strain evidence="3">86-124</strain>
    </source>
</reference>
<dbReference type="PANTHER" id="PTHR13847:SF279">
    <property type="entry name" value="FAD DEPENDENT OXIDOREDUCTASE DOMAIN-CONTAINING PROTEIN-RELATED"/>
    <property type="match status" value="1"/>
</dbReference>
<evidence type="ECO:0000313" key="5">
    <source>
        <dbReference type="Proteomes" id="UP000249757"/>
    </source>
</evidence>
<evidence type="ECO:0000313" key="4">
    <source>
        <dbReference type="Proteomes" id="UP000245464"/>
    </source>
</evidence>
<dbReference type="SUPFAM" id="SSF51905">
    <property type="entry name" value="FAD/NAD(P)-binding domain"/>
    <property type="match status" value="1"/>
</dbReference>